<protein>
    <submittedName>
        <fullName evidence="1">Uncharacterized protein</fullName>
    </submittedName>
</protein>
<reference evidence="2" key="1">
    <citation type="submission" date="2010-08" db="EMBL/GenBank/DDBJ databases">
        <authorList>
            <consortium name="Caenorhabditis japonica Sequencing Consortium"/>
            <person name="Wilson R.K."/>
        </authorList>
    </citation>
    <scope>NUCLEOTIDE SEQUENCE [LARGE SCALE GENOMIC DNA]</scope>
    <source>
        <strain evidence="2">DF5081</strain>
    </source>
</reference>
<name>A0A8R1I9T5_CAEJA</name>
<reference evidence="1" key="2">
    <citation type="submission" date="2022-06" db="UniProtKB">
        <authorList>
            <consortium name="EnsemblMetazoa"/>
        </authorList>
    </citation>
    <scope>IDENTIFICATION</scope>
    <source>
        <strain evidence="1">DF5081</strain>
    </source>
</reference>
<dbReference type="Proteomes" id="UP000005237">
    <property type="component" value="Unassembled WGS sequence"/>
</dbReference>
<evidence type="ECO:0000313" key="2">
    <source>
        <dbReference type="Proteomes" id="UP000005237"/>
    </source>
</evidence>
<proteinExistence type="predicted"/>
<accession>A0A8R1I9T5</accession>
<dbReference type="AlphaFoldDB" id="A0A8R1I9T5"/>
<dbReference type="EnsemblMetazoa" id="CJA28713.1">
    <property type="protein sequence ID" value="CJA28713.1"/>
    <property type="gene ID" value="WBGene00184287"/>
</dbReference>
<evidence type="ECO:0000313" key="1">
    <source>
        <dbReference type="EnsemblMetazoa" id="CJA28713.1"/>
    </source>
</evidence>
<organism evidence="1 2">
    <name type="scientific">Caenorhabditis japonica</name>
    <dbReference type="NCBI Taxonomy" id="281687"/>
    <lineage>
        <taxon>Eukaryota</taxon>
        <taxon>Metazoa</taxon>
        <taxon>Ecdysozoa</taxon>
        <taxon>Nematoda</taxon>
        <taxon>Chromadorea</taxon>
        <taxon>Rhabditida</taxon>
        <taxon>Rhabditina</taxon>
        <taxon>Rhabditomorpha</taxon>
        <taxon>Rhabditoidea</taxon>
        <taxon>Rhabditidae</taxon>
        <taxon>Peloderinae</taxon>
        <taxon>Caenorhabditis</taxon>
    </lineage>
</organism>
<sequence length="150" mass="16931">MLILRRPYLRLPVKALLSMKILIDPVLSSAHLFGGRPLCRADPLESHSDLIFAHLRYSSNGVEISPASANPSSDFFSVVRERFSEIFDLLEAINPRVQNFRIVMSDLVTYLFINICVLDGFILRSYLGHPIAIRFALSSASFTEFANSKR</sequence>
<keyword evidence="2" id="KW-1185">Reference proteome</keyword>